<dbReference type="SUPFAM" id="SSF56935">
    <property type="entry name" value="Porins"/>
    <property type="match status" value="1"/>
</dbReference>
<dbReference type="Pfam" id="PF07715">
    <property type="entry name" value="Plug"/>
    <property type="match status" value="1"/>
</dbReference>
<dbReference type="AlphaFoldDB" id="A0A7W9AHN7"/>
<evidence type="ECO:0000256" key="8">
    <source>
        <dbReference type="ARBA" id="ARBA00023077"/>
    </source>
</evidence>
<evidence type="ECO:0000256" key="7">
    <source>
        <dbReference type="ARBA" id="ARBA00023065"/>
    </source>
</evidence>
<proteinExistence type="inferred from homology"/>
<keyword evidence="15" id="KW-0675">Receptor</keyword>
<evidence type="ECO:0000256" key="10">
    <source>
        <dbReference type="ARBA" id="ARBA00023237"/>
    </source>
</evidence>
<feature type="domain" description="TonB-dependent receptor-like beta-barrel" evidence="13">
    <location>
        <begin position="247"/>
        <end position="711"/>
    </location>
</feature>
<evidence type="ECO:0000256" key="6">
    <source>
        <dbReference type="ARBA" id="ARBA00023004"/>
    </source>
</evidence>
<protein>
    <submittedName>
        <fullName evidence="15">Outer membrane receptor protein involved in Fe transport</fullName>
    </submittedName>
</protein>
<reference evidence="15 16" key="1">
    <citation type="submission" date="2020-08" db="EMBL/GenBank/DDBJ databases">
        <title>Genomic Encyclopedia of Type Strains, Phase IV (KMG-IV): sequencing the most valuable type-strain genomes for metagenomic binning, comparative biology and taxonomic classification.</title>
        <authorList>
            <person name="Goeker M."/>
        </authorList>
    </citation>
    <scope>NUCLEOTIDE SEQUENCE [LARGE SCALE GENOMIC DNA]</scope>
    <source>
        <strain evidence="15 16">DSM 25079</strain>
    </source>
</reference>
<keyword evidence="3 11" id="KW-1134">Transmembrane beta strand</keyword>
<name>A0A7W9AHN7_9SPHN</name>
<dbReference type="PANTHER" id="PTHR32552">
    <property type="entry name" value="FERRICHROME IRON RECEPTOR-RELATED"/>
    <property type="match status" value="1"/>
</dbReference>
<dbReference type="CDD" id="cd01347">
    <property type="entry name" value="ligand_gated_channel"/>
    <property type="match status" value="1"/>
</dbReference>
<evidence type="ECO:0000256" key="11">
    <source>
        <dbReference type="PROSITE-ProRule" id="PRU01360"/>
    </source>
</evidence>
<dbReference type="PANTHER" id="PTHR32552:SF81">
    <property type="entry name" value="TONB-DEPENDENT OUTER MEMBRANE RECEPTOR"/>
    <property type="match status" value="1"/>
</dbReference>
<keyword evidence="10 11" id="KW-0998">Cell outer membrane</keyword>
<keyword evidence="8 12" id="KW-0798">TonB box</keyword>
<comment type="similarity">
    <text evidence="11 12">Belongs to the TonB-dependent receptor family.</text>
</comment>
<keyword evidence="2 11" id="KW-0813">Transport</keyword>
<gene>
    <name evidence="15" type="ORF">FHS49_001899</name>
</gene>
<keyword evidence="4" id="KW-0410">Iron transport</keyword>
<dbReference type="GO" id="GO:0006826">
    <property type="term" value="P:iron ion transport"/>
    <property type="evidence" value="ECO:0007669"/>
    <property type="project" value="UniProtKB-KW"/>
</dbReference>
<dbReference type="PROSITE" id="PS52016">
    <property type="entry name" value="TONB_DEPENDENT_REC_3"/>
    <property type="match status" value="1"/>
</dbReference>
<dbReference type="EMBL" id="JACIJC010000003">
    <property type="protein sequence ID" value="MBB5685883.1"/>
    <property type="molecule type" value="Genomic_DNA"/>
</dbReference>
<evidence type="ECO:0000259" key="13">
    <source>
        <dbReference type="Pfam" id="PF00593"/>
    </source>
</evidence>
<keyword evidence="7" id="KW-0406">Ion transport</keyword>
<evidence type="ECO:0000256" key="5">
    <source>
        <dbReference type="ARBA" id="ARBA00022692"/>
    </source>
</evidence>
<feature type="domain" description="TonB-dependent receptor plug" evidence="14">
    <location>
        <begin position="39"/>
        <end position="144"/>
    </location>
</feature>
<dbReference type="InterPro" id="IPR039426">
    <property type="entry name" value="TonB-dep_rcpt-like"/>
</dbReference>
<dbReference type="InterPro" id="IPR000531">
    <property type="entry name" value="Beta-barrel_TonB"/>
</dbReference>
<keyword evidence="5 11" id="KW-0812">Transmembrane</keyword>
<dbReference type="InterPro" id="IPR036942">
    <property type="entry name" value="Beta-barrel_TonB_sf"/>
</dbReference>
<dbReference type="Pfam" id="PF00593">
    <property type="entry name" value="TonB_dep_Rec_b-barrel"/>
    <property type="match status" value="1"/>
</dbReference>
<evidence type="ECO:0000256" key="9">
    <source>
        <dbReference type="ARBA" id="ARBA00023136"/>
    </source>
</evidence>
<dbReference type="RefSeq" id="WP_184017751.1">
    <property type="nucleotide sequence ID" value="NZ_JACIJC010000003.1"/>
</dbReference>
<evidence type="ECO:0000259" key="14">
    <source>
        <dbReference type="Pfam" id="PF07715"/>
    </source>
</evidence>
<accession>A0A7W9AHN7</accession>
<sequence>MATQAVAAEDQEAATVAASDTGVGDIIVTAQKREQSLSKVGLTISAVTSDMLSERAIQSPADIAQAVPGLTFTNSANNTPVYTLRGVGFYDTSLGSYPTTSVYIDQVPLPFPILTSLTAFDLERVEVLKGPQGTLFGQNSTGGAINYIAAKPTSDLSAGVEASYGRFNTFTGSAFISGPLGQDIRARLAVRGSRGGPWQKSYTRDDENGRTRELAGRLLVDWDASDTLKFELNLNAWQDKSDPQAVQYLAFNEQAISNTQPVRDYPRSPLTPRAADWSVENGMYMNRKLGQASLRADWEFVPDISLTSITSYVSFKERGAMDQDGMNLQDIDLPLFIGRIDSFSQELRLANSANSGFRWIVGANYSRDKVYYQENLTYDDSSAFFNYGITTSENYSDQKMRNIAAFGNGELDLGDKLTVKAGLRYTDSRRTADICNHDGGNGLTAAFFNAAFGLNPPLGINDCFALDANFQTGLFTGELKEDNLSWRGGLDFKASDNLLLYANVAKGYKAGGYGNINASAQVQYAPAVQESILNYEAGFKLQAANRRVSLNGAVFYMDYKDKQLRSKLIDGTFGVLDAIINIPKSHLQGAEIELQARPVTGLSFGFAMTYIDSKIDRYIGVNAGGVTADFAGSSVPFTPKWQGSANMRFDIPMSDSVNLFGGTQLTYRSATNAIVGETPLYAIDDYALVDLQFGLESADDRWKVMLWGKNVTNEYYWNNVVAGQDTVVRYAARPATYGITLGYKY</sequence>
<dbReference type="Gene3D" id="2.40.170.20">
    <property type="entry name" value="TonB-dependent receptor, beta-barrel domain"/>
    <property type="match status" value="1"/>
</dbReference>
<evidence type="ECO:0000313" key="16">
    <source>
        <dbReference type="Proteomes" id="UP000549617"/>
    </source>
</evidence>
<evidence type="ECO:0000256" key="1">
    <source>
        <dbReference type="ARBA" id="ARBA00004571"/>
    </source>
</evidence>
<evidence type="ECO:0000256" key="12">
    <source>
        <dbReference type="RuleBase" id="RU003357"/>
    </source>
</evidence>
<keyword evidence="9 11" id="KW-0472">Membrane</keyword>
<dbReference type="Proteomes" id="UP000549617">
    <property type="component" value="Unassembled WGS sequence"/>
</dbReference>
<organism evidence="15 16">
    <name type="scientific">Sphingobium boeckii</name>
    <dbReference type="NCBI Taxonomy" id="1082345"/>
    <lineage>
        <taxon>Bacteria</taxon>
        <taxon>Pseudomonadati</taxon>
        <taxon>Pseudomonadota</taxon>
        <taxon>Alphaproteobacteria</taxon>
        <taxon>Sphingomonadales</taxon>
        <taxon>Sphingomonadaceae</taxon>
        <taxon>Sphingobium</taxon>
    </lineage>
</organism>
<evidence type="ECO:0000256" key="4">
    <source>
        <dbReference type="ARBA" id="ARBA00022496"/>
    </source>
</evidence>
<evidence type="ECO:0000256" key="2">
    <source>
        <dbReference type="ARBA" id="ARBA00022448"/>
    </source>
</evidence>
<dbReference type="GO" id="GO:0009279">
    <property type="term" value="C:cell outer membrane"/>
    <property type="evidence" value="ECO:0007669"/>
    <property type="project" value="UniProtKB-SubCell"/>
</dbReference>
<comment type="subcellular location">
    <subcellularLocation>
        <location evidence="1 11">Cell outer membrane</location>
        <topology evidence="1 11">Multi-pass membrane protein</topology>
    </subcellularLocation>
</comment>
<dbReference type="InterPro" id="IPR012910">
    <property type="entry name" value="Plug_dom"/>
</dbReference>
<keyword evidence="6" id="KW-0408">Iron</keyword>
<comment type="caution">
    <text evidence="15">The sequence shown here is derived from an EMBL/GenBank/DDBJ whole genome shotgun (WGS) entry which is preliminary data.</text>
</comment>
<evidence type="ECO:0000313" key="15">
    <source>
        <dbReference type="EMBL" id="MBB5685883.1"/>
    </source>
</evidence>
<keyword evidence="16" id="KW-1185">Reference proteome</keyword>
<evidence type="ECO:0000256" key="3">
    <source>
        <dbReference type="ARBA" id="ARBA00022452"/>
    </source>
</evidence>